<feature type="compositionally biased region" description="Polar residues" evidence="1">
    <location>
        <begin position="331"/>
        <end position="345"/>
    </location>
</feature>
<comment type="caution">
    <text evidence="2">The sequence shown here is derived from an EMBL/GenBank/DDBJ whole genome shotgun (WGS) entry which is preliminary data.</text>
</comment>
<accession>A0A8H7Z793</accession>
<dbReference type="AlphaFoldDB" id="A0A8H7Z793"/>
<dbReference type="GO" id="GO:0009116">
    <property type="term" value="P:nucleoside metabolic process"/>
    <property type="evidence" value="ECO:0007669"/>
    <property type="project" value="InterPro"/>
</dbReference>
<sequence length="601" mass="65797">MTSLDSPNEYTVGWICALPLERAPAEEMLEEKHASPKGFKQPRTDNNVYTLGRIGGHNIVIASLPAGKYGTSPATGVAMAMLSTFPEIRFGLMVGIGAAIPRGDRDIRLGDVAVSSPDGKSGGVVQYDLGKALKGDKFERKGSLNSPPDLLLNAVSMIQTEHRKTDSKIPMYLREMLKRLPSMAKPRDGTAAYIHQGLKNDRLFEATYDHQGGNDCSKCDQSKILQHESRDPDKPRIHYGVIASGNTLIKSGSAREKLLKNSEEECICFEMEAAGLMDKFPCLVIRGLCDYADSHKNDQWQPYAAATAAGYARELLQYLPVQDVGKVPTANETLNRNSDTSSKPPQANKLGAGAGSSAPSGGSDNRNPAGGNGTSNPTTTPETDSSPNGRGEGGSQTNNKNTMRVDSIYDGRWQHQWRLIWAGQHIQEINPNFTSTQRISEIHLTTFTHSTWASCIVEVDVFHASQRVQGIPEVPTVCTEANDESVSVAKPFYQQVSTKAVTAGKELGNGNRTWNRGAYFQPLVANSDKFKFIGRRVMCCQGKSEEGGLNLAPLNSSDYCWRLKDLNLDMGQGHRIYAVIRAYSLWEQFAFRALVNVSMFP</sequence>
<evidence type="ECO:0000313" key="2">
    <source>
        <dbReference type="EMBL" id="KAG5303443.1"/>
    </source>
</evidence>
<gene>
    <name evidence="2" type="ORF">I7I52_01446</name>
</gene>
<evidence type="ECO:0000256" key="1">
    <source>
        <dbReference type="SAM" id="MobiDB-lite"/>
    </source>
</evidence>
<dbReference type="Proteomes" id="UP000670092">
    <property type="component" value="Unassembled WGS sequence"/>
</dbReference>
<dbReference type="OrthoDB" id="1577640at2759"/>
<proteinExistence type="predicted"/>
<dbReference type="VEuPathDB" id="FungiDB:I7I52_01446"/>
<dbReference type="Gene3D" id="3.40.50.1580">
    <property type="entry name" value="Nucleoside phosphorylase domain"/>
    <property type="match status" value="1"/>
</dbReference>
<dbReference type="InterPro" id="IPR035994">
    <property type="entry name" value="Nucleoside_phosphorylase_sf"/>
</dbReference>
<dbReference type="PANTHER" id="PTHR46082">
    <property type="entry name" value="ATP/GTP-BINDING PROTEIN-RELATED"/>
    <property type="match status" value="1"/>
</dbReference>
<feature type="region of interest" description="Disordered" evidence="1">
    <location>
        <begin position="331"/>
        <end position="402"/>
    </location>
</feature>
<name>A0A8H7Z793_AJECA</name>
<dbReference type="EMBL" id="JAEVHI010000001">
    <property type="protein sequence ID" value="KAG5303443.1"/>
    <property type="molecule type" value="Genomic_DNA"/>
</dbReference>
<dbReference type="PANTHER" id="PTHR46082:SF11">
    <property type="entry name" value="AAA+ ATPASE DOMAIN-CONTAINING PROTEIN-RELATED"/>
    <property type="match status" value="1"/>
</dbReference>
<dbReference type="SUPFAM" id="SSF53167">
    <property type="entry name" value="Purine and uridine phosphorylases"/>
    <property type="match status" value="1"/>
</dbReference>
<dbReference type="InterPro" id="IPR053137">
    <property type="entry name" value="NLR-like"/>
</dbReference>
<protein>
    <submittedName>
        <fullName evidence="2">Pfs domain-containing protein</fullName>
    </submittedName>
</protein>
<evidence type="ECO:0000313" key="3">
    <source>
        <dbReference type="Proteomes" id="UP000670092"/>
    </source>
</evidence>
<dbReference type="GO" id="GO:0003824">
    <property type="term" value="F:catalytic activity"/>
    <property type="evidence" value="ECO:0007669"/>
    <property type="project" value="InterPro"/>
</dbReference>
<organism evidence="2 3">
    <name type="scientific">Ajellomyces capsulatus</name>
    <name type="common">Darling's disease fungus</name>
    <name type="synonym">Histoplasma capsulatum</name>
    <dbReference type="NCBI Taxonomy" id="5037"/>
    <lineage>
        <taxon>Eukaryota</taxon>
        <taxon>Fungi</taxon>
        <taxon>Dikarya</taxon>
        <taxon>Ascomycota</taxon>
        <taxon>Pezizomycotina</taxon>
        <taxon>Eurotiomycetes</taxon>
        <taxon>Eurotiomycetidae</taxon>
        <taxon>Onygenales</taxon>
        <taxon>Ajellomycetaceae</taxon>
        <taxon>Histoplasma</taxon>
    </lineage>
</organism>
<feature type="compositionally biased region" description="Low complexity" evidence="1">
    <location>
        <begin position="374"/>
        <end position="388"/>
    </location>
</feature>
<reference evidence="2 3" key="1">
    <citation type="submission" date="2021-01" db="EMBL/GenBank/DDBJ databases">
        <title>Chromosome-level genome assembly of a human fungal pathogen reveals clustering of transcriptionally co-regulated genes.</title>
        <authorList>
            <person name="Voorhies M."/>
            <person name="Cohen S."/>
            <person name="Shea T.P."/>
            <person name="Petrus S."/>
            <person name="Munoz J.F."/>
            <person name="Poplawski S."/>
            <person name="Goldman W.E."/>
            <person name="Michael T."/>
            <person name="Cuomo C.A."/>
            <person name="Sil A."/>
            <person name="Beyhan S."/>
        </authorList>
    </citation>
    <scope>NUCLEOTIDE SEQUENCE [LARGE SCALE GENOMIC DNA]</scope>
    <source>
        <strain evidence="2 3">G184AR</strain>
    </source>
</reference>